<evidence type="ECO:0000256" key="1">
    <source>
        <dbReference type="SAM" id="Phobius"/>
    </source>
</evidence>
<evidence type="ECO:0000313" key="3">
    <source>
        <dbReference type="EMBL" id="GGG31023.1"/>
    </source>
</evidence>
<sequence>MAAGRELTARFTLRLVDGLSAGLSAIQRRFERLSAVARRIGAIGAIVGGLSFAGPAQGAAALDTALRDVANTAALTGAAAEQAIGRWQRRFEDLAQTYALRALDIANAAGILIANALPTEQIERILPALAEVAQAERVSLEHLARLGVTALQTFEIAPERIREAMAMMIQAGREGSFEMRAMAEYFPVLGASARNLGLTGEAAIRTLATALQIARRGAGDEATAANNLRNLLQKFTAPETVRHFREFGVDLPGLLADAARRGINPFEALIQEIRKIAGNDPFRMSELFGDMQAIEALRPLIQFVQDYLRIRESVAGATPQIIEDSLALRMAGVAANMVRFEEALTQLGNRLGAGLAAQLGPLVALLFRLRDLLRWLDDTYPGLVDGALGWAGALAVTAGALGLLVPVLGAIASGLGLLVSPGGLLLAAAAAAALLWRHWERVGAFFRGLWERVVGAFQGWVAWLRGWIAGAVADAVWLLRGTWWVLTTWFNTLWGVVRSAFTAFTAWVDGWTGGAMTAAIEGILRAWERVGAFFRGLWDDVVAAFSAVWERIRPAIEQIERAARSLQGSGAGPAFQPEAQAARRQNFRERGRAGGYYPPEAALPAPAGGGRAAVGGEIVVRAAPGTEVVETRSTNPAVPITVDRGRILGRP</sequence>
<feature type="domain" description="Phage tail tape measure protein" evidence="2">
    <location>
        <begin position="92"/>
        <end position="278"/>
    </location>
</feature>
<evidence type="ECO:0000259" key="2">
    <source>
        <dbReference type="Pfam" id="PF10145"/>
    </source>
</evidence>
<dbReference type="Pfam" id="PF10145">
    <property type="entry name" value="PhageMin_Tail"/>
    <property type="match status" value="1"/>
</dbReference>
<protein>
    <recommendedName>
        <fullName evidence="2">Phage tail tape measure protein domain-containing protein</fullName>
    </recommendedName>
</protein>
<organism evidence="3 4">
    <name type="scientific">Caldovatus sediminis</name>
    <dbReference type="NCBI Taxonomy" id="2041189"/>
    <lineage>
        <taxon>Bacteria</taxon>
        <taxon>Pseudomonadati</taxon>
        <taxon>Pseudomonadota</taxon>
        <taxon>Alphaproteobacteria</taxon>
        <taxon>Acetobacterales</taxon>
        <taxon>Roseomonadaceae</taxon>
        <taxon>Caldovatus</taxon>
    </lineage>
</organism>
<proteinExistence type="predicted"/>
<feature type="transmembrane region" description="Helical" evidence="1">
    <location>
        <begin position="415"/>
        <end position="436"/>
    </location>
</feature>
<dbReference type="EMBL" id="BMKS01000004">
    <property type="protein sequence ID" value="GGG31023.1"/>
    <property type="molecule type" value="Genomic_DNA"/>
</dbReference>
<dbReference type="AlphaFoldDB" id="A0A8J2ZAK2"/>
<keyword evidence="4" id="KW-1185">Reference proteome</keyword>
<keyword evidence="1" id="KW-0472">Membrane</keyword>
<comment type="caution">
    <text evidence="3">The sequence shown here is derived from an EMBL/GenBank/DDBJ whole genome shotgun (WGS) entry which is preliminary data.</text>
</comment>
<keyword evidence="1" id="KW-0812">Transmembrane</keyword>
<dbReference type="NCBIfam" id="TIGR01760">
    <property type="entry name" value="tape_meas_TP901"/>
    <property type="match status" value="1"/>
</dbReference>
<dbReference type="Proteomes" id="UP000597507">
    <property type="component" value="Unassembled WGS sequence"/>
</dbReference>
<gene>
    <name evidence="3" type="ORF">GCM10010964_18710</name>
</gene>
<feature type="transmembrane region" description="Helical" evidence="1">
    <location>
        <begin position="387"/>
        <end position="408"/>
    </location>
</feature>
<dbReference type="RefSeq" id="WP_188899736.1">
    <property type="nucleotide sequence ID" value="NZ_BMKS01000004.1"/>
</dbReference>
<keyword evidence="1" id="KW-1133">Transmembrane helix</keyword>
<dbReference type="InterPro" id="IPR010090">
    <property type="entry name" value="Phage_tape_meas"/>
</dbReference>
<accession>A0A8J2ZAK2</accession>
<reference evidence="3 4" key="1">
    <citation type="journal article" date="2014" name="Int. J. Syst. Evol. Microbiol.">
        <title>Complete genome sequence of Corynebacterium casei LMG S-19264T (=DSM 44701T), isolated from a smear-ripened cheese.</title>
        <authorList>
            <consortium name="US DOE Joint Genome Institute (JGI-PGF)"/>
            <person name="Walter F."/>
            <person name="Albersmeier A."/>
            <person name="Kalinowski J."/>
            <person name="Ruckert C."/>
        </authorList>
    </citation>
    <scope>NUCLEOTIDE SEQUENCE [LARGE SCALE GENOMIC DNA]</scope>
    <source>
        <strain evidence="3 4">CGMCC 1.16330</strain>
    </source>
</reference>
<name>A0A8J2ZAK2_9PROT</name>
<evidence type="ECO:0000313" key="4">
    <source>
        <dbReference type="Proteomes" id="UP000597507"/>
    </source>
</evidence>